<accession>A0A6F9D581</accession>
<feature type="compositionally biased region" description="Polar residues" evidence="2">
    <location>
        <begin position="424"/>
        <end position="435"/>
    </location>
</feature>
<evidence type="ECO:0000313" key="3">
    <source>
        <dbReference type="EMBL" id="CAB3219888.1"/>
    </source>
</evidence>
<sequence>MPLFNKGYAFGLKTPVVLDIGEAYTKLGFADEAEPRAIIPTTIEQVGGPVCYIFGRNNTALLGHDIGSDFEKSIKLFLEKIYFKYLQVNPNNQRVILCESLLNPTKVRETIAKVLFTKFDVPSVLFAPCHLLACFTVATSTALVLDCGHTESVVIPVVEGTPLLWAWQSAPLGGATIQDAIMHEIKEKGKIKSENENLLPVASRLCETVLEDIKVKACLVTEYHRAKQIQAAKTLELEKEKEATSLTDIQRPPDMIYPIDGRSRLFIPGPIREEAAEVLFEQDNEKMSLATLLLDSLCQCPIDARKALARNVLVTGGTSLLPGFKHRLLFEMKEIIKEEQRYEKLSECEFRVHQPPTKANLVAWLGASIFASLDTFEKRSITKEYFTQHNGRLPDWCVLDIKSPDKMPERPNTLPTGKKFPTSHVPSRKSTTTAHLDTHSKPSK</sequence>
<dbReference type="Gene3D" id="3.30.420.40">
    <property type="match status" value="2"/>
</dbReference>
<evidence type="ECO:0000256" key="2">
    <source>
        <dbReference type="SAM" id="MobiDB-lite"/>
    </source>
</evidence>
<dbReference type="AlphaFoldDB" id="A0A6F9D581"/>
<proteinExistence type="evidence at transcript level"/>
<dbReference type="CDD" id="cd10207">
    <property type="entry name" value="ASKHA_NBD_Arp10"/>
    <property type="match status" value="1"/>
</dbReference>
<dbReference type="Pfam" id="PF00022">
    <property type="entry name" value="Actin"/>
    <property type="match status" value="1"/>
</dbReference>
<feature type="region of interest" description="Disordered" evidence="2">
    <location>
        <begin position="406"/>
        <end position="444"/>
    </location>
</feature>
<dbReference type="InterPro" id="IPR043129">
    <property type="entry name" value="ATPase_NBD"/>
</dbReference>
<protein>
    <submittedName>
        <fullName evidence="3">Actin-related protein 10</fullName>
    </submittedName>
</protein>
<dbReference type="Gene3D" id="3.90.640.10">
    <property type="entry name" value="Actin, Chain A, domain 4"/>
    <property type="match status" value="1"/>
</dbReference>
<name>A0A6F9D581_9ASCI</name>
<dbReference type="SUPFAM" id="SSF53067">
    <property type="entry name" value="Actin-like ATPase domain"/>
    <property type="match status" value="2"/>
</dbReference>
<dbReference type="PANTHER" id="PTHR11937">
    <property type="entry name" value="ACTIN"/>
    <property type="match status" value="1"/>
</dbReference>
<dbReference type="InterPro" id="IPR004000">
    <property type="entry name" value="Actin"/>
</dbReference>
<gene>
    <name evidence="3" type="primary">Actr10</name>
</gene>
<dbReference type="EMBL" id="LR782695">
    <property type="protein sequence ID" value="CAB3219888.1"/>
    <property type="molecule type" value="mRNA"/>
</dbReference>
<organism evidence="3">
    <name type="scientific">Phallusia mammillata</name>
    <dbReference type="NCBI Taxonomy" id="59560"/>
    <lineage>
        <taxon>Eukaryota</taxon>
        <taxon>Metazoa</taxon>
        <taxon>Chordata</taxon>
        <taxon>Tunicata</taxon>
        <taxon>Ascidiacea</taxon>
        <taxon>Phlebobranchia</taxon>
        <taxon>Ascidiidae</taxon>
        <taxon>Phallusia</taxon>
    </lineage>
</organism>
<comment type="similarity">
    <text evidence="1">Belongs to the actin family.</text>
</comment>
<reference evidence="3" key="1">
    <citation type="submission" date="2020-04" db="EMBL/GenBank/DDBJ databases">
        <authorList>
            <person name="Neveu A P."/>
        </authorList>
    </citation>
    <scope>NUCLEOTIDE SEQUENCE</scope>
    <source>
        <tissue evidence="3">Whole embryo</tissue>
    </source>
</reference>
<dbReference type="SMART" id="SM00268">
    <property type="entry name" value="ACTIN"/>
    <property type="match status" value="1"/>
</dbReference>
<evidence type="ECO:0000256" key="1">
    <source>
        <dbReference type="RuleBase" id="RU000487"/>
    </source>
</evidence>